<dbReference type="InterPro" id="IPR012340">
    <property type="entry name" value="NA-bd_OB-fold"/>
</dbReference>
<keyword evidence="2" id="KW-1185">Reference proteome</keyword>
<reference evidence="1 2" key="1">
    <citation type="journal article" date="2024" name="G3 (Bethesda)">
        <title>Genome assembly of Hibiscus sabdariffa L. provides insights into metabolisms of medicinal natural products.</title>
        <authorList>
            <person name="Kim T."/>
        </authorList>
    </citation>
    <scope>NUCLEOTIDE SEQUENCE [LARGE SCALE GENOMIC DNA]</scope>
    <source>
        <strain evidence="1">TK-2024</strain>
        <tissue evidence="1">Old leaves</tissue>
    </source>
</reference>
<accession>A0ABR2B5F3</accession>
<dbReference type="SUPFAM" id="SSF50249">
    <property type="entry name" value="Nucleic acid-binding proteins"/>
    <property type="match status" value="1"/>
</dbReference>
<protein>
    <recommendedName>
        <fullName evidence="3">S1 motif domain-containing protein</fullName>
    </recommendedName>
</protein>
<sequence length="105" mass="11667">MRNSPSLSFSNRKAMIDSQAQLRIGSVVLGTVRSLKSYGAFIDIVKLTACRPPSCFSYYYGSSIWQRIAQAEAMACADMLRFQHENELTLSSDRILGPFTANLPV</sequence>
<proteinExistence type="predicted"/>
<name>A0ABR2B5F3_9ROSI</name>
<dbReference type="Proteomes" id="UP001472677">
    <property type="component" value="Unassembled WGS sequence"/>
</dbReference>
<gene>
    <name evidence="1" type="ORF">V6N12_012533</name>
</gene>
<comment type="caution">
    <text evidence="1">The sequence shown here is derived from an EMBL/GenBank/DDBJ whole genome shotgun (WGS) entry which is preliminary data.</text>
</comment>
<organism evidence="1 2">
    <name type="scientific">Hibiscus sabdariffa</name>
    <name type="common">roselle</name>
    <dbReference type="NCBI Taxonomy" id="183260"/>
    <lineage>
        <taxon>Eukaryota</taxon>
        <taxon>Viridiplantae</taxon>
        <taxon>Streptophyta</taxon>
        <taxon>Embryophyta</taxon>
        <taxon>Tracheophyta</taxon>
        <taxon>Spermatophyta</taxon>
        <taxon>Magnoliopsida</taxon>
        <taxon>eudicotyledons</taxon>
        <taxon>Gunneridae</taxon>
        <taxon>Pentapetalae</taxon>
        <taxon>rosids</taxon>
        <taxon>malvids</taxon>
        <taxon>Malvales</taxon>
        <taxon>Malvaceae</taxon>
        <taxon>Malvoideae</taxon>
        <taxon>Hibiscus</taxon>
    </lineage>
</organism>
<dbReference type="EMBL" id="JBBPBM010000176">
    <property type="protein sequence ID" value="KAK8502079.1"/>
    <property type="molecule type" value="Genomic_DNA"/>
</dbReference>
<evidence type="ECO:0000313" key="2">
    <source>
        <dbReference type="Proteomes" id="UP001472677"/>
    </source>
</evidence>
<evidence type="ECO:0008006" key="3">
    <source>
        <dbReference type="Google" id="ProtNLM"/>
    </source>
</evidence>
<evidence type="ECO:0000313" key="1">
    <source>
        <dbReference type="EMBL" id="KAK8502079.1"/>
    </source>
</evidence>